<reference evidence="16" key="1">
    <citation type="journal article" date="2018" name="PLoS ONE">
        <title>Chinook salmon (Oncorhynchus tshawytscha) genome and transcriptome.</title>
        <authorList>
            <person name="Christensen K.A."/>
            <person name="Leong J.S."/>
            <person name="Sakhrani D."/>
            <person name="Biagi C.A."/>
            <person name="Minkley D.R."/>
            <person name="Withler R.E."/>
            <person name="Rondeau E.B."/>
            <person name="Koop B.F."/>
            <person name="Devlin R.H."/>
        </authorList>
    </citation>
    <scope>NUCLEOTIDE SEQUENCE [LARGE SCALE GENOMIC DNA]</scope>
</reference>
<keyword evidence="8" id="KW-0862">Zinc</keyword>
<sequence length="183" mass="21171">MIFFFNKQDTQDILQTPDKANIPVICKRKKHRHRGHRAGCLVRTGRRQVGKLPLPSILLANVQSLDNKLDEVRSQISYQQDVKNCNILCFTESWLNDDMDILLAGYTLHRQQNSTLRYINHSCAPNCVAEVVTFERGYKIIVTSNRRIEKGEELCFDYQFDCVDGQHKIACHCGTTDCRKRIN</sequence>
<dbReference type="Gene3D" id="2.170.270.10">
    <property type="entry name" value="SET domain"/>
    <property type="match status" value="1"/>
</dbReference>
<dbReference type="Proteomes" id="UP000694402">
    <property type="component" value="Unassembled WGS sequence"/>
</dbReference>
<name>A0AAZ3NT85_ONCTS</name>
<keyword evidence="5" id="KW-0479">Metal-binding</keyword>
<dbReference type="PANTHER" id="PTHR45888">
    <property type="entry name" value="HL01030P-RELATED"/>
    <property type="match status" value="1"/>
</dbReference>
<dbReference type="PANTHER" id="PTHR45888:SF1">
    <property type="entry name" value="HISTONE-LYSINE N-METHYLTRANSFERASE 2C"/>
    <property type="match status" value="1"/>
</dbReference>
<dbReference type="GO" id="GO:0042800">
    <property type="term" value="F:histone H3K4 methyltransferase activity"/>
    <property type="evidence" value="ECO:0007669"/>
    <property type="project" value="TreeGrafter"/>
</dbReference>
<evidence type="ECO:0000256" key="1">
    <source>
        <dbReference type="ARBA" id="ARBA00004123"/>
    </source>
</evidence>
<keyword evidence="16" id="KW-1185">Reference proteome</keyword>
<dbReference type="GO" id="GO:0044666">
    <property type="term" value="C:MLL3/4 complex"/>
    <property type="evidence" value="ECO:0007669"/>
    <property type="project" value="TreeGrafter"/>
</dbReference>
<keyword evidence="4" id="KW-0949">S-adenosyl-L-methionine</keyword>
<keyword evidence="10" id="KW-0805">Transcription regulation</keyword>
<evidence type="ECO:0000313" key="15">
    <source>
        <dbReference type="Ensembl" id="ENSOTSP00005106874.1"/>
    </source>
</evidence>
<evidence type="ECO:0000256" key="6">
    <source>
        <dbReference type="ARBA" id="ARBA00022737"/>
    </source>
</evidence>
<evidence type="ECO:0000256" key="7">
    <source>
        <dbReference type="ARBA" id="ARBA00022771"/>
    </source>
</evidence>
<reference evidence="15" key="3">
    <citation type="submission" date="2025-09" db="UniProtKB">
        <authorList>
            <consortium name="Ensembl"/>
        </authorList>
    </citation>
    <scope>IDENTIFICATION</scope>
</reference>
<dbReference type="GO" id="GO:0032259">
    <property type="term" value="P:methylation"/>
    <property type="evidence" value="ECO:0007669"/>
    <property type="project" value="UniProtKB-KW"/>
</dbReference>
<feature type="domain" description="Post-SET" evidence="14">
    <location>
        <begin position="167"/>
        <end position="183"/>
    </location>
</feature>
<dbReference type="InterPro" id="IPR001214">
    <property type="entry name" value="SET_dom"/>
</dbReference>
<reference evidence="15" key="2">
    <citation type="submission" date="2025-08" db="UniProtKB">
        <authorList>
            <consortium name="Ensembl"/>
        </authorList>
    </citation>
    <scope>IDENTIFICATION</scope>
</reference>
<evidence type="ECO:0000256" key="2">
    <source>
        <dbReference type="ARBA" id="ARBA00022603"/>
    </source>
</evidence>
<dbReference type="SUPFAM" id="SSF82199">
    <property type="entry name" value="SET domain"/>
    <property type="match status" value="1"/>
</dbReference>
<evidence type="ECO:0000256" key="9">
    <source>
        <dbReference type="ARBA" id="ARBA00022853"/>
    </source>
</evidence>
<evidence type="ECO:0000256" key="5">
    <source>
        <dbReference type="ARBA" id="ARBA00022723"/>
    </source>
</evidence>
<keyword evidence="11" id="KW-0804">Transcription</keyword>
<evidence type="ECO:0000256" key="4">
    <source>
        <dbReference type="ARBA" id="ARBA00022691"/>
    </source>
</evidence>
<evidence type="ECO:0000256" key="3">
    <source>
        <dbReference type="ARBA" id="ARBA00022679"/>
    </source>
</evidence>
<keyword evidence="7" id="KW-0863">Zinc-finger</keyword>
<dbReference type="Pfam" id="PF00856">
    <property type="entry name" value="SET"/>
    <property type="match status" value="1"/>
</dbReference>
<feature type="domain" description="SET" evidence="13">
    <location>
        <begin position="55"/>
        <end position="159"/>
    </location>
</feature>
<keyword evidence="9" id="KW-0156">Chromatin regulator</keyword>
<dbReference type="InterPro" id="IPR046341">
    <property type="entry name" value="SET_dom_sf"/>
</dbReference>
<dbReference type="GeneTree" id="ENSGT00940000155281"/>
<evidence type="ECO:0000259" key="13">
    <source>
        <dbReference type="PROSITE" id="PS50280"/>
    </source>
</evidence>
<comment type="subcellular location">
    <subcellularLocation>
        <location evidence="1">Nucleus</location>
    </subcellularLocation>
</comment>
<keyword evidence="12" id="KW-0539">Nucleus</keyword>
<proteinExistence type="predicted"/>
<dbReference type="PROSITE" id="PS50868">
    <property type="entry name" value="POST_SET"/>
    <property type="match status" value="1"/>
</dbReference>
<dbReference type="SMART" id="SM00317">
    <property type="entry name" value="SET"/>
    <property type="match status" value="1"/>
</dbReference>
<keyword evidence="2" id="KW-0489">Methyltransferase</keyword>
<evidence type="ECO:0000256" key="8">
    <source>
        <dbReference type="ARBA" id="ARBA00022833"/>
    </source>
</evidence>
<gene>
    <name evidence="15" type="primary">LOC112226861</name>
</gene>
<dbReference type="Ensembl" id="ENSOTST00005184446.1">
    <property type="protein sequence ID" value="ENSOTSP00005106874.1"/>
    <property type="gene ID" value="ENSOTSG00005012567.2"/>
</dbReference>
<dbReference type="InterPro" id="IPR003616">
    <property type="entry name" value="Post-SET_dom"/>
</dbReference>
<evidence type="ECO:0000256" key="12">
    <source>
        <dbReference type="ARBA" id="ARBA00023242"/>
    </source>
</evidence>
<dbReference type="GO" id="GO:0003713">
    <property type="term" value="F:transcription coactivator activity"/>
    <property type="evidence" value="ECO:0007669"/>
    <property type="project" value="TreeGrafter"/>
</dbReference>
<evidence type="ECO:0000313" key="16">
    <source>
        <dbReference type="Proteomes" id="UP000694402"/>
    </source>
</evidence>
<keyword evidence="6" id="KW-0677">Repeat</keyword>
<evidence type="ECO:0000256" key="11">
    <source>
        <dbReference type="ARBA" id="ARBA00023163"/>
    </source>
</evidence>
<dbReference type="PROSITE" id="PS50280">
    <property type="entry name" value="SET"/>
    <property type="match status" value="1"/>
</dbReference>
<evidence type="ECO:0000256" key="10">
    <source>
        <dbReference type="ARBA" id="ARBA00023015"/>
    </source>
</evidence>
<dbReference type="GO" id="GO:0008270">
    <property type="term" value="F:zinc ion binding"/>
    <property type="evidence" value="ECO:0007669"/>
    <property type="project" value="UniProtKB-KW"/>
</dbReference>
<keyword evidence="3" id="KW-0808">Transferase</keyword>
<dbReference type="GO" id="GO:0045944">
    <property type="term" value="P:positive regulation of transcription by RNA polymerase II"/>
    <property type="evidence" value="ECO:0007669"/>
    <property type="project" value="TreeGrafter"/>
</dbReference>
<organism evidence="15 16">
    <name type="scientific">Oncorhynchus tshawytscha</name>
    <name type="common">Chinook salmon</name>
    <name type="synonym">Salmo tshawytscha</name>
    <dbReference type="NCBI Taxonomy" id="74940"/>
    <lineage>
        <taxon>Eukaryota</taxon>
        <taxon>Metazoa</taxon>
        <taxon>Chordata</taxon>
        <taxon>Craniata</taxon>
        <taxon>Vertebrata</taxon>
        <taxon>Euteleostomi</taxon>
        <taxon>Actinopterygii</taxon>
        <taxon>Neopterygii</taxon>
        <taxon>Teleostei</taxon>
        <taxon>Protacanthopterygii</taxon>
        <taxon>Salmoniformes</taxon>
        <taxon>Salmonidae</taxon>
        <taxon>Salmoninae</taxon>
        <taxon>Oncorhynchus</taxon>
    </lineage>
</organism>
<dbReference type="AlphaFoldDB" id="A0AAZ3NT85"/>
<protein>
    <submittedName>
        <fullName evidence="15">Uncharacterized protein</fullName>
    </submittedName>
</protein>
<accession>A0AAZ3NT85</accession>
<evidence type="ECO:0000259" key="14">
    <source>
        <dbReference type="PROSITE" id="PS50868"/>
    </source>
</evidence>